<dbReference type="Gene3D" id="3.30.420.40">
    <property type="match status" value="2"/>
</dbReference>
<dbReference type="EMBL" id="AYZR01000007">
    <property type="protein sequence ID" value="KRM94081.1"/>
    <property type="molecule type" value="Genomic_DNA"/>
</dbReference>
<feature type="compositionally biased region" description="Polar residues" evidence="7">
    <location>
        <begin position="386"/>
        <end position="396"/>
    </location>
</feature>
<gene>
    <name evidence="5" type="primary">ftsA</name>
    <name evidence="9" type="ORF">FC56_GL000061</name>
</gene>
<dbReference type="PIRSF" id="PIRSF003101">
    <property type="entry name" value="FtsA"/>
    <property type="match status" value="1"/>
</dbReference>
<dbReference type="SMART" id="SM00842">
    <property type="entry name" value="FtsA"/>
    <property type="match status" value="1"/>
</dbReference>
<keyword evidence="4 5" id="KW-0131">Cell cycle</keyword>
<dbReference type="GO" id="GO:0032153">
    <property type="term" value="C:cell division site"/>
    <property type="evidence" value="ECO:0007669"/>
    <property type="project" value="UniProtKB-UniRule"/>
</dbReference>
<comment type="subcellular location">
    <subcellularLocation>
        <location evidence="5">Cell membrane</location>
        <topology evidence="5">Peripheral membrane protein</topology>
        <orientation evidence="5">Cytoplasmic side</orientation>
    </subcellularLocation>
    <text evidence="5">Localizes to the Z ring in an FtsZ-dependent manner. Targeted to the membrane through a conserved C-terminal amphipathic helix.</text>
</comment>
<dbReference type="STRING" id="1423802.FC56_GL000061"/>
<comment type="similarity">
    <text evidence="5 6">Belongs to the FtsA/MreB family.</text>
</comment>
<comment type="function">
    <text evidence="5 6">Cell division protein that is involved in the assembly of the Z ring. May serve as a membrane anchor for the Z ring.</text>
</comment>
<keyword evidence="2 5" id="KW-0132">Cell division</keyword>
<feature type="compositionally biased region" description="Basic and acidic residues" evidence="7">
    <location>
        <begin position="397"/>
        <end position="418"/>
    </location>
</feature>
<evidence type="ECO:0000259" key="8">
    <source>
        <dbReference type="SMART" id="SM00842"/>
    </source>
</evidence>
<dbReference type="PANTHER" id="PTHR32432">
    <property type="entry name" value="CELL DIVISION PROTEIN FTSA-RELATED"/>
    <property type="match status" value="1"/>
</dbReference>
<organism evidence="9 10">
    <name type="scientific">Lentilactobacillus senioris DSM 24302 = JCM 17472</name>
    <dbReference type="NCBI Taxonomy" id="1423802"/>
    <lineage>
        <taxon>Bacteria</taxon>
        <taxon>Bacillati</taxon>
        <taxon>Bacillota</taxon>
        <taxon>Bacilli</taxon>
        <taxon>Lactobacillales</taxon>
        <taxon>Lactobacillaceae</taxon>
        <taxon>Lentilactobacillus</taxon>
    </lineage>
</organism>
<dbReference type="InterPro" id="IPR003494">
    <property type="entry name" value="SHS2_FtsA"/>
</dbReference>
<dbReference type="Pfam" id="PF02491">
    <property type="entry name" value="SHS2_FTSA"/>
    <property type="match status" value="1"/>
</dbReference>
<dbReference type="GO" id="GO:0009898">
    <property type="term" value="C:cytoplasmic side of plasma membrane"/>
    <property type="evidence" value="ECO:0007669"/>
    <property type="project" value="UniProtKB-UniRule"/>
</dbReference>
<evidence type="ECO:0000256" key="3">
    <source>
        <dbReference type="ARBA" id="ARBA00023136"/>
    </source>
</evidence>
<protein>
    <recommendedName>
        <fullName evidence="5 6">Cell division protein FtsA</fullName>
    </recommendedName>
</protein>
<comment type="subunit">
    <text evidence="5">Self-interacts. Interacts with FtsZ.</text>
</comment>
<evidence type="ECO:0000256" key="7">
    <source>
        <dbReference type="SAM" id="MobiDB-lite"/>
    </source>
</evidence>
<dbReference type="PANTHER" id="PTHR32432:SF4">
    <property type="entry name" value="CELL DIVISION PROTEIN FTSA"/>
    <property type="match status" value="1"/>
</dbReference>
<name>A0A0R2CQI1_9LACO</name>
<evidence type="ECO:0000256" key="2">
    <source>
        <dbReference type="ARBA" id="ARBA00022618"/>
    </source>
</evidence>
<evidence type="ECO:0000256" key="5">
    <source>
        <dbReference type="HAMAP-Rule" id="MF_02033"/>
    </source>
</evidence>
<evidence type="ECO:0000313" key="10">
    <source>
        <dbReference type="Proteomes" id="UP000051256"/>
    </source>
</evidence>
<comment type="caution">
    <text evidence="9">The sequence shown here is derived from an EMBL/GenBank/DDBJ whole genome shotgun (WGS) entry which is preliminary data.</text>
</comment>
<keyword evidence="10" id="KW-1185">Reference proteome</keyword>
<dbReference type="NCBIfam" id="TIGR01174">
    <property type="entry name" value="ftsA"/>
    <property type="match status" value="1"/>
</dbReference>
<dbReference type="HAMAP" id="MF_02033">
    <property type="entry name" value="FtsA"/>
    <property type="match status" value="1"/>
</dbReference>
<dbReference type="GO" id="GO:0043093">
    <property type="term" value="P:FtsZ-dependent cytokinesis"/>
    <property type="evidence" value="ECO:0007669"/>
    <property type="project" value="UniProtKB-UniRule"/>
</dbReference>
<evidence type="ECO:0000256" key="1">
    <source>
        <dbReference type="ARBA" id="ARBA00022475"/>
    </source>
</evidence>
<dbReference type="InterPro" id="IPR050696">
    <property type="entry name" value="FtsA/MreB"/>
</dbReference>
<dbReference type="InterPro" id="IPR020823">
    <property type="entry name" value="Cell_div_FtsA"/>
</dbReference>
<dbReference type="PATRIC" id="fig|1423802.4.peg.62"/>
<keyword evidence="1 5" id="KW-1003">Cell membrane</keyword>
<dbReference type="Proteomes" id="UP000051256">
    <property type="component" value="Unassembled WGS sequence"/>
</dbReference>
<dbReference type="Pfam" id="PF14450">
    <property type="entry name" value="FtsA"/>
    <property type="match status" value="1"/>
</dbReference>
<proteinExistence type="inferred from homology"/>
<evidence type="ECO:0000256" key="4">
    <source>
        <dbReference type="ARBA" id="ARBA00023306"/>
    </source>
</evidence>
<keyword evidence="3 5" id="KW-0472">Membrane</keyword>
<evidence type="ECO:0000256" key="6">
    <source>
        <dbReference type="PIRNR" id="PIRNR003101"/>
    </source>
</evidence>
<dbReference type="Gene3D" id="3.30.1490.110">
    <property type="match status" value="1"/>
</dbReference>
<dbReference type="AlphaFoldDB" id="A0A0R2CQI1"/>
<feature type="region of interest" description="Disordered" evidence="7">
    <location>
        <begin position="380"/>
        <end position="418"/>
    </location>
</feature>
<evidence type="ECO:0000313" key="9">
    <source>
        <dbReference type="EMBL" id="KRM94081.1"/>
    </source>
</evidence>
<accession>A0A0R2CQI1</accession>
<dbReference type="SUPFAM" id="SSF53067">
    <property type="entry name" value="Actin-like ATPase domain"/>
    <property type="match status" value="2"/>
</dbReference>
<dbReference type="CDD" id="cd24048">
    <property type="entry name" value="ASKHA_NBD_FtsA"/>
    <property type="match status" value="1"/>
</dbReference>
<dbReference type="InterPro" id="IPR043129">
    <property type="entry name" value="ATPase_NBD"/>
</dbReference>
<sequence length="428" mass="46280">MGTTSIKVIVAEQVKGQLNVIGVGNVRSKGLSRGIIVDIDQAADAIRSAVDQAQEKASIEIKDVIVGVPANMLKIEPCNGLITIDESSREITDQDVYDVSSSALITNLPQEREIIDIQPEEFIVDGFEGIKDPRGMVGVRLEMRGKVISGAKGIMHNIAKAVSKAGLNIVSMILTPLAESHEILNDGEQDFGTILIDLGGGQTTASVTHDHQLKYVTTDAEGGEFITKDISIVLNTSMENAESLKRNYGSADSLRASEDRDVPVDVVGQSEQTIIDEKYLAEIVEARIDQIFGRIKGQLDAIDALSLPGGIIITGGVAALPGIVDLAAEKFNTNVRLYVPDQMGMRHPSFSAGLSLVSYYADMSEVDMLSRSAVAGSMTVVKKSSPDQTEVSNNDVSRNDAKPDKKQRQTEKKKRGEGIRKFFNDFFE</sequence>
<feature type="domain" description="SHS2" evidence="8">
    <location>
        <begin position="1"/>
        <end position="183"/>
    </location>
</feature>
<reference evidence="9 10" key="1">
    <citation type="journal article" date="2015" name="Genome Announc.">
        <title>Expanding the biotechnology potential of lactobacilli through comparative genomics of 213 strains and associated genera.</title>
        <authorList>
            <person name="Sun Z."/>
            <person name="Harris H.M."/>
            <person name="McCann A."/>
            <person name="Guo C."/>
            <person name="Argimon S."/>
            <person name="Zhang W."/>
            <person name="Yang X."/>
            <person name="Jeffery I.B."/>
            <person name="Cooney J.C."/>
            <person name="Kagawa T.F."/>
            <person name="Liu W."/>
            <person name="Song Y."/>
            <person name="Salvetti E."/>
            <person name="Wrobel A."/>
            <person name="Rasinkangas P."/>
            <person name="Parkhill J."/>
            <person name="Rea M.C."/>
            <person name="O'Sullivan O."/>
            <person name="Ritari J."/>
            <person name="Douillard F.P."/>
            <person name="Paul Ross R."/>
            <person name="Yang R."/>
            <person name="Briner A.E."/>
            <person name="Felis G.E."/>
            <person name="de Vos W.M."/>
            <person name="Barrangou R."/>
            <person name="Klaenhammer T.R."/>
            <person name="Caufield P.W."/>
            <person name="Cui Y."/>
            <person name="Zhang H."/>
            <person name="O'Toole P.W."/>
        </authorList>
    </citation>
    <scope>NUCLEOTIDE SEQUENCE [LARGE SCALE GENOMIC DNA]</scope>
    <source>
        <strain evidence="9 10">DSM 24302</strain>
    </source>
</reference>